<evidence type="ECO:0000256" key="1">
    <source>
        <dbReference type="SAM" id="Phobius"/>
    </source>
</evidence>
<evidence type="ECO:0000313" key="5">
    <source>
        <dbReference type="Proteomes" id="UP001500449"/>
    </source>
</evidence>
<keyword evidence="1" id="KW-0472">Membrane</keyword>
<keyword evidence="5" id="KW-1185">Reference proteome</keyword>
<organism evidence="4 5">
    <name type="scientific">Pseudonocardia ailaonensis</name>
    <dbReference type="NCBI Taxonomy" id="367279"/>
    <lineage>
        <taxon>Bacteria</taxon>
        <taxon>Bacillati</taxon>
        <taxon>Actinomycetota</taxon>
        <taxon>Actinomycetes</taxon>
        <taxon>Pseudonocardiales</taxon>
        <taxon>Pseudonocardiaceae</taxon>
        <taxon>Pseudonocardia</taxon>
    </lineage>
</organism>
<dbReference type="Proteomes" id="UP001500449">
    <property type="component" value="Unassembled WGS sequence"/>
</dbReference>
<name>A0ABN2MJR4_9PSEU</name>
<keyword evidence="2" id="KW-0732">Signal</keyword>
<dbReference type="InterPro" id="IPR025510">
    <property type="entry name" value="DUF4397"/>
</dbReference>
<feature type="transmembrane region" description="Helical" evidence="1">
    <location>
        <begin position="246"/>
        <end position="265"/>
    </location>
</feature>
<feature type="chain" id="PRO_5047159086" description="DUF4397 domain-containing protein" evidence="2">
    <location>
        <begin position="28"/>
        <end position="270"/>
    </location>
</feature>
<protein>
    <recommendedName>
        <fullName evidence="3">DUF4397 domain-containing protein</fullName>
    </recommendedName>
</protein>
<feature type="domain" description="DUF4397" evidence="3">
    <location>
        <begin position="32"/>
        <end position="150"/>
    </location>
</feature>
<proteinExistence type="predicted"/>
<sequence length="270" mass="26563">MRRILTGALLVLTAALGAVLAAAPAEAATGTYLRLAHLSPDTPAVDISVTSFTGQTLQLDGVGYGNVSSYRRIEPGTYTIQMRPTGNPDSPPIVSGTLDAGAGGAYTAAALGPRSGLSVRLLADDLTRPPAHSARVRVVQGAQSAGAVAVTWNAAPVLGSVAFGTATGYVDVPTGSGTLGLAPSAGAPVQASVRFDDGGVYSVLVVQGPGGLEAKVETDALGVGDAPVGGVETGLGGTAPSSPGPVVPLAVLAVAGAGAGIALRIRRRVR</sequence>
<evidence type="ECO:0000256" key="2">
    <source>
        <dbReference type="SAM" id="SignalP"/>
    </source>
</evidence>
<keyword evidence="1" id="KW-1133">Transmembrane helix</keyword>
<evidence type="ECO:0000259" key="3">
    <source>
        <dbReference type="Pfam" id="PF14344"/>
    </source>
</evidence>
<gene>
    <name evidence="4" type="ORF">GCM10009836_03440</name>
</gene>
<reference evidence="4 5" key="1">
    <citation type="journal article" date="2019" name="Int. J. Syst. Evol. Microbiol.">
        <title>The Global Catalogue of Microorganisms (GCM) 10K type strain sequencing project: providing services to taxonomists for standard genome sequencing and annotation.</title>
        <authorList>
            <consortium name="The Broad Institute Genomics Platform"/>
            <consortium name="The Broad Institute Genome Sequencing Center for Infectious Disease"/>
            <person name="Wu L."/>
            <person name="Ma J."/>
        </authorList>
    </citation>
    <scope>NUCLEOTIDE SEQUENCE [LARGE SCALE GENOMIC DNA]</scope>
    <source>
        <strain evidence="4 5">JCM 16009</strain>
    </source>
</reference>
<evidence type="ECO:0000313" key="4">
    <source>
        <dbReference type="EMBL" id="GAA1828970.1"/>
    </source>
</evidence>
<keyword evidence="1" id="KW-0812">Transmembrane</keyword>
<accession>A0ABN2MJR4</accession>
<dbReference type="Pfam" id="PF14344">
    <property type="entry name" value="DUF4397"/>
    <property type="match status" value="1"/>
</dbReference>
<feature type="signal peptide" evidence="2">
    <location>
        <begin position="1"/>
        <end position="27"/>
    </location>
</feature>
<comment type="caution">
    <text evidence="4">The sequence shown here is derived from an EMBL/GenBank/DDBJ whole genome shotgun (WGS) entry which is preliminary data.</text>
</comment>
<dbReference type="EMBL" id="BAAAQK010000001">
    <property type="protein sequence ID" value="GAA1828970.1"/>
    <property type="molecule type" value="Genomic_DNA"/>
</dbReference>